<comment type="catalytic activity">
    <reaction evidence="10">
        <text>L-tyrosyl-[protein] + ATP = O-phospho-L-tyrosyl-[protein] + ADP + H(+)</text>
        <dbReference type="Rhea" id="RHEA:10596"/>
        <dbReference type="Rhea" id="RHEA-COMP:10136"/>
        <dbReference type="Rhea" id="RHEA-COMP:20101"/>
        <dbReference type="ChEBI" id="CHEBI:15378"/>
        <dbReference type="ChEBI" id="CHEBI:30616"/>
        <dbReference type="ChEBI" id="CHEBI:46858"/>
        <dbReference type="ChEBI" id="CHEBI:61978"/>
        <dbReference type="ChEBI" id="CHEBI:456216"/>
        <dbReference type="EC" id="2.7.10.2"/>
    </reaction>
</comment>
<keyword evidence="2" id="KW-0597">Phosphoprotein</keyword>
<dbReference type="GO" id="GO:0005524">
    <property type="term" value="F:ATP binding"/>
    <property type="evidence" value="ECO:0007669"/>
    <property type="project" value="UniProtKB-KW"/>
</dbReference>
<dbReference type="FunFam" id="1.10.510.10:FF:000114">
    <property type="entry name" value="Tyrosine-protein kinase JAK2"/>
    <property type="match status" value="1"/>
</dbReference>
<keyword evidence="4" id="KW-0677">Repeat</keyword>
<keyword evidence="3" id="KW-0808">Transferase</keyword>
<dbReference type="PRINTS" id="PR00109">
    <property type="entry name" value="TYRKINASE"/>
</dbReference>
<evidence type="ECO:0000256" key="5">
    <source>
        <dbReference type="ARBA" id="ARBA00022741"/>
    </source>
</evidence>
<evidence type="ECO:0000256" key="3">
    <source>
        <dbReference type="ARBA" id="ARBA00022679"/>
    </source>
</evidence>
<evidence type="ECO:0000256" key="6">
    <source>
        <dbReference type="ARBA" id="ARBA00022777"/>
    </source>
</evidence>
<evidence type="ECO:0000256" key="8">
    <source>
        <dbReference type="ARBA" id="ARBA00022999"/>
    </source>
</evidence>
<dbReference type="InterPro" id="IPR008266">
    <property type="entry name" value="Tyr_kinase_AS"/>
</dbReference>
<keyword evidence="6" id="KW-0418">Kinase</keyword>
<organism evidence="12 13">
    <name type="scientific">Otus sunia</name>
    <name type="common">Oriental scops-owl</name>
    <dbReference type="NCBI Taxonomy" id="257818"/>
    <lineage>
        <taxon>Eukaryota</taxon>
        <taxon>Metazoa</taxon>
        <taxon>Chordata</taxon>
        <taxon>Craniata</taxon>
        <taxon>Vertebrata</taxon>
        <taxon>Euteleostomi</taxon>
        <taxon>Archelosauria</taxon>
        <taxon>Archosauria</taxon>
        <taxon>Dinosauria</taxon>
        <taxon>Saurischia</taxon>
        <taxon>Theropoda</taxon>
        <taxon>Coelurosauria</taxon>
        <taxon>Aves</taxon>
        <taxon>Neognathae</taxon>
        <taxon>Neoaves</taxon>
        <taxon>Telluraves</taxon>
        <taxon>Strigiformes</taxon>
        <taxon>Strigidae</taxon>
        <taxon>Otus</taxon>
    </lineage>
</organism>
<dbReference type="GO" id="GO:0030154">
    <property type="term" value="P:cell differentiation"/>
    <property type="evidence" value="ECO:0007669"/>
    <property type="project" value="TreeGrafter"/>
</dbReference>
<dbReference type="InterPro" id="IPR011009">
    <property type="entry name" value="Kinase-like_dom_sf"/>
</dbReference>
<dbReference type="Gene3D" id="1.10.510.10">
    <property type="entry name" value="Transferase(Phosphotransferase) domain 1"/>
    <property type="match status" value="1"/>
</dbReference>
<dbReference type="GO" id="GO:0005131">
    <property type="term" value="F:growth hormone receptor binding"/>
    <property type="evidence" value="ECO:0007669"/>
    <property type="project" value="TreeGrafter"/>
</dbReference>
<dbReference type="GO" id="GO:0005829">
    <property type="term" value="C:cytosol"/>
    <property type="evidence" value="ECO:0007669"/>
    <property type="project" value="TreeGrafter"/>
</dbReference>
<keyword evidence="8" id="KW-0727">SH2 domain</keyword>
<dbReference type="GO" id="GO:0019221">
    <property type="term" value="P:cytokine-mediated signaling pathway"/>
    <property type="evidence" value="ECO:0007669"/>
    <property type="project" value="TreeGrafter"/>
</dbReference>
<keyword evidence="13" id="KW-1185">Reference proteome</keyword>
<name>A0A8C8AZC1_9STRI</name>
<dbReference type="PROSITE" id="PS00109">
    <property type="entry name" value="PROTEIN_KINASE_TYR"/>
    <property type="match status" value="1"/>
</dbReference>
<evidence type="ECO:0000256" key="9">
    <source>
        <dbReference type="ARBA" id="ARBA00023137"/>
    </source>
</evidence>
<evidence type="ECO:0000259" key="11">
    <source>
        <dbReference type="PROSITE" id="PS50011"/>
    </source>
</evidence>
<evidence type="ECO:0000313" key="12">
    <source>
        <dbReference type="Ensembl" id="ENSOSUP00000012443.1"/>
    </source>
</evidence>
<dbReference type="GO" id="GO:0007259">
    <property type="term" value="P:cell surface receptor signaling pathway via JAK-STAT"/>
    <property type="evidence" value="ECO:0007669"/>
    <property type="project" value="TreeGrafter"/>
</dbReference>
<dbReference type="PIRSF" id="PIRSF000654">
    <property type="entry name" value="Integrin-linked_kinase"/>
    <property type="match status" value="1"/>
</dbReference>
<dbReference type="InterPro" id="IPR001245">
    <property type="entry name" value="Ser-Thr/Tyr_kinase_cat_dom"/>
</dbReference>
<evidence type="ECO:0000256" key="1">
    <source>
        <dbReference type="ARBA" id="ARBA00011903"/>
    </source>
</evidence>
<keyword evidence="9" id="KW-0829">Tyrosine-protein kinase</keyword>
<reference evidence="12" key="1">
    <citation type="submission" date="2025-08" db="UniProtKB">
        <authorList>
            <consortium name="Ensembl"/>
        </authorList>
    </citation>
    <scope>IDENTIFICATION</scope>
</reference>
<reference evidence="12" key="2">
    <citation type="submission" date="2025-09" db="UniProtKB">
        <authorList>
            <consortium name="Ensembl"/>
        </authorList>
    </citation>
    <scope>IDENTIFICATION</scope>
</reference>
<dbReference type="EC" id="2.7.10.2" evidence="1"/>
<dbReference type="PROSITE" id="PS50011">
    <property type="entry name" value="PROTEIN_KINASE_DOM"/>
    <property type="match status" value="1"/>
</dbReference>
<dbReference type="Ensembl" id="ENSOSUT00000012872.1">
    <property type="protein sequence ID" value="ENSOSUP00000012443.1"/>
    <property type="gene ID" value="ENSOSUG00000008985.1"/>
</dbReference>
<keyword evidence="5" id="KW-0547">Nucleotide-binding</keyword>
<dbReference type="Pfam" id="PF07714">
    <property type="entry name" value="PK_Tyr_Ser-Thr"/>
    <property type="match status" value="1"/>
</dbReference>
<evidence type="ECO:0000256" key="10">
    <source>
        <dbReference type="ARBA" id="ARBA00051245"/>
    </source>
</evidence>
<dbReference type="GO" id="GO:0035556">
    <property type="term" value="P:intracellular signal transduction"/>
    <property type="evidence" value="ECO:0007669"/>
    <property type="project" value="TreeGrafter"/>
</dbReference>
<evidence type="ECO:0000256" key="2">
    <source>
        <dbReference type="ARBA" id="ARBA00022553"/>
    </source>
</evidence>
<evidence type="ECO:0000256" key="7">
    <source>
        <dbReference type="ARBA" id="ARBA00022840"/>
    </source>
</evidence>
<proteinExistence type="predicted"/>
<dbReference type="SMART" id="SM00219">
    <property type="entry name" value="TyrKc"/>
    <property type="match status" value="1"/>
</dbReference>
<feature type="domain" description="Protein kinase" evidence="11">
    <location>
        <begin position="1"/>
        <end position="210"/>
    </location>
</feature>
<dbReference type="SUPFAM" id="SSF56112">
    <property type="entry name" value="Protein kinase-like (PK-like)"/>
    <property type="match status" value="1"/>
</dbReference>
<dbReference type="GO" id="GO:0004715">
    <property type="term" value="F:non-membrane spanning protein tyrosine kinase activity"/>
    <property type="evidence" value="ECO:0007669"/>
    <property type="project" value="UniProtKB-EC"/>
</dbReference>
<dbReference type="PANTHER" id="PTHR45807">
    <property type="entry name" value="TYROSINE-PROTEIN KINASE HOPSCOTCH"/>
    <property type="match status" value="1"/>
</dbReference>
<dbReference type="InterPro" id="IPR051286">
    <property type="entry name" value="JAK"/>
</dbReference>
<dbReference type="PANTHER" id="PTHR45807:SF3">
    <property type="entry name" value="TYROSINE-PROTEIN KINASE JAK3"/>
    <property type="match status" value="1"/>
</dbReference>
<dbReference type="InterPro" id="IPR020635">
    <property type="entry name" value="Tyr_kinase_cat_dom"/>
</dbReference>
<dbReference type="Proteomes" id="UP000694552">
    <property type="component" value="Unplaced"/>
</dbReference>
<dbReference type="AlphaFoldDB" id="A0A8C8AZC1"/>
<keyword evidence="7" id="KW-0067">ATP-binding</keyword>
<protein>
    <recommendedName>
        <fullName evidence="1">non-specific protein-tyrosine kinase</fullName>
        <ecNumber evidence="1">2.7.10.2</ecNumber>
    </recommendedName>
</protein>
<accession>A0A8C8AZC1</accession>
<dbReference type="GO" id="GO:0060397">
    <property type="term" value="P:growth hormone receptor signaling pathway via JAK-STAT"/>
    <property type="evidence" value="ECO:0007669"/>
    <property type="project" value="TreeGrafter"/>
</dbReference>
<evidence type="ECO:0000256" key="4">
    <source>
        <dbReference type="ARBA" id="ARBA00022737"/>
    </source>
</evidence>
<dbReference type="InterPro" id="IPR000719">
    <property type="entry name" value="Prot_kinase_dom"/>
</dbReference>
<evidence type="ECO:0000313" key="13">
    <source>
        <dbReference type="Proteomes" id="UP000694552"/>
    </source>
</evidence>
<sequence length="219" mass="25058">MALPPGRRGLRLVMEYLPNGCLRDYLQKNQPRLEHRTLLLYAWQICKGMEYLGAQRCLHRDLASRNILVESETHVKIGDFGLAKLLPQDKDYYVVREPGQSPVFWYAPESLADNVFSRASDIWSFGVLLYELFTYSNKSKSPSEEFLRMMGAEKTGQIICHLLELLKENRRLPVPASCPMEVYTLMLSCWAFAPSARPTFGELAPKIEALREGRSKARG</sequence>